<dbReference type="Gene3D" id="1.10.287.130">
    <property type="match status" value="1"/>
</dbReference>
<dbReference type="OrthoDB" id="60033at2759"/>
<keyword evidence="1" id="KW-0597">Phosphoprotein</keyword>
<gene>
    <name evidence="3" type="ORF">C2G38_1509277</name>
</gene>
<dbReference type="InterPro" id="IPR036097">
    <property type="entry name" value="HisK_dim/P_sf"/>
</dbReference>
<protein>
    <recommendedName>
        <fullName evidence="2">Histidine kinase domain-containing protein</fullName>
    </recommendedName>
</protein>
<dbReference type="CDD" id="cd00082">
    <property type="entry name" value="HisKA"/>
    <property type="match status" value="1"/>
</dbReference>
<dbReference type="PANTHER" id="PTHR43719:SF28">
    <property type="entry name" value="PEROXIDE STRESS-ACTIVATED HISTIDINE KINASE MAK1-RELATED"/>
    <property type="match status" value="1"/>
</dbReference>
<evidence type="ECO:0000313" key="4">
    <source>
        <dbReference type="Proteomes" id="UP000266673"/>
    </source>
</evidence>
<sequence length="331" mass="38025">MNRMNLRITKYFHYLKTRQILSWKLAILDRSESQIFTNSQEFLNNNSGITISLDIYCDDIRKNVSILSVKILLNNSFWGWIKIYRPSNSIWLDSEIEFLQQISNQISLAITYRSLLEQNNTLEIQIKAAEIANNAKGQILANTSHELRTPLGAIVGLLSSFEDTNLTVDQRDMINIMARASDAVLSIINTILATKLEAYKITLRNRTFDLLELFDDTIEMFGEKAGSKKIELIINCDVDKLPRYVKSDPERLKQVLFHLLSNLIKFIEQGEIILAISMLSREVIDENNVNPTNSQIIKKDVLLVELCDTGIGMDPEYIQHAWKAFHKVICR</sequence>
<dbReference type="Pfam" id="PF01590">
    <property type="entry name" value="GAF"/>
    <property type="match status" value="1"/>
</dbReference>
<organism evidence="3 4">
    <name type="scientific">Gigaspora rosea</name>
    <dbReference type="NCBI Taxonomy" id="44941"/>
    <lineage>
        <taxon>Eukaryota</taxon>
        <taxon>Fungi</taxon>
        <taxon>Fungi incertae sedis</taxon>
        <taxon>Mucoromycota</taxon>
        <taxon>Glomeromycotina</taxon>
        <taxon>Glomeromycetes</taxon>
        <taxon>Diversisporales</taxon>
        <taxon>Gigasporaceae</taxon>
        <taxon>Gigaspora</taxon>
    </lineage>
</organism>
<reference evidence="3 4" key="1">
    <citation type="submission" date="2018-06" db="EMBL/GenBank/DDBJ databases">
        <title>Comparative genomics reveals the genomic features of Rhizophagus irregularis, R. cerebriforme, R. diaphanum and Gigaspora rosea, and their symbiotic lifestyle signature.</title>
        <authorList>
            <person name="Morin E."/>
            <person name="San Clemente H."/>
            <person name="Chen E.C.H."/>
            <person name="De La Providencia I."/>
            <person name="Hainaut M."/>
            <person name="Kuo A."/>
            <person name="Kohler A."/>
            <person name="Murat C."/>
            <person name="Tang N."/>
            <person name="Roy S."/>
            <person name="Loubradou J."/>
            <person name="Henrissat B."/>
            <person name="Grigoriev I.V."/>
            <person name="Corradi N."/>
            <person name="Roux C."/>
            <person name="Martin F.M."/>
        </authorList>
    </citation>
    <scope>NUCLEOTIDE SEQUENCE [LARGE SCALE GENOMIC DNA]</scope>
    <source>
        <strain evidence="3 4">DAOM 194757</strain>
    </source>
</reference>
<dbReference type="Pfam" id="PF00512">
    <property type="entry name" value="HisKA"/>
    <property type="match status" value="1"/>
</dbReference>
<feature type="domain" description="Histidine kinase" evidence="2">
    <location>
        <begin position="142"/>
        <end position="331"/>
    </location>
</feature>
<dbReference type="InterPro" id="IPR029016">
    <property type="entry name" value="GAF-like_dom_sf"/>
</dbReference>
<dbReference type="GO" id="GO:0000155">
    <property type="term" value="F:phosphorelay sensor kinase activity"/>
    <property type="evidence" value="ECO:0007669"/>
    <property type="project" value="InterPro"/>
</dbReference>
<dbReference type="SUPFAM" id="SSF55781">
    <property type="entry name" value="GAF domain-like"/>
    <property type="match status" value="1"/>
</dbReference>
<dbReference type="STRING" id="44941.A0A397V368"/>
<dbReference type="Gene3D" id="3.30.565.10">
    <property type="entry name" value="Histidine kinase-like ATPase, C-terminal domain"/>
    <property type="match status" value="1"/>
</dbReference>
<dbReference type="PROSITE" id="PS50109">
    <property type="entry name" value="HIS_KIN"/>
    <property type="match status" value="1"/>
</dbReference>
<dbReference type="PANTHER" id="PTHR43719">
    <property type="entry name" value="TWO-COMPONENT HISTIDINE KINASE"/>
    <property type="match status" value="1"/>
</dbReference>
<dbReference type="SUPFAM" id="SSF55874">
    <property type="entry name" value="ATPase domain of HSP90 chaperone/DNA topoisomerase II/histidine kinase"/>
    <property type="match status" value="1"/>
</dbReference>
<dbReference type="Proteomes" id="UP000266673">
    <property type="component" value="Unassembled WGS sequence"/>
</dbReference>
<comment type="caution">
    <text evidence="3">The sequence shown here is derived from an EMBL/GenBank/DDBJ whole genome shotgun (WGS) entry which is preliminary data.</text>
</comment>
<dbReference type="EMBL" id="QKWP01000674">
    <property type="protein sequence ID" value="RIB16462.1"/>
    <property type="molecule type" value="Genomic_DNA"/>
</dbReference>
<proteinExistence type="predicted"/>
<dbReference type="InterPro" id="IPR003018">
    <property type="entry name" value="GAF"/>
</dbReference>
<dbReference type="InterPro" id="IPR050956">
    <property type="entry name" value="2C_system_His_kinase"/>
</dbReference>
<dbReference type="SMART" id="SM00388">
    <property type="entry name" value="HisKA"/>
    <property type="match status" value="1"/>
</dbReference>
<evidence type="ECO:0000259" key="2">
    <source>
        <dbReference type="PROSITE" id="PS50109"/>
    </source>
</evidence>
<keyword evidence="4" id="KW-1185">Reference proteome</keyword>
<evidence type="ECO:0000313" key="3">
    <source>
        <dbReference type="EMBL" id="RIB16462.1"/>
    </source>
</evidence>
<dbReference type="AlphaFoldDB" id="A0A397V368"/>
<name>A0A397V368_9GLOM</name>
<dbReference type="Gene3D" id="3.30.450.40">
    <property type="match status" value="1"/>
</dbReference>
<dbReference type="InterPro" id="IPR036890">
    <property type="entry name" value="HATPase_C_sf"/>
</dbReference>
<accession>A0A397V368</accession>
<evidence type="ECO:0000256" key="1">
    <source>
        <dbReference type="ARBA" id="ARBA00022553"/>
    </source>
</evidence>
<dbReference type="SUPFAM" id="SSF47384">
    <property type="entry name" value="Homodimeric domain of signal transducing histidine kinase"/>
    <property type="match status" value="1"/>
</dbReference>
<dbReference type="InterPro" id="IPR003661">
    <property type="entry name" value="HisK_dim/P_dom"/>
</dbReference>
<dbReference type="InterPro" id="IPR005467">
    <property type="entry name" value="His_kinase_dom"/>
</dbReference>